<dbReference type="InterPro" id="IPR016181">
    <property type="entry name" value="Acyl_CoA_acyltransferase"/>
</dbReference>
<name>A0AAE3KUS0_9BACT</name>
<keyword evidence="2" id="KW-1185">Reference proteome</keyword>
<dbReference type="RefSeq" id="WP_255037257.1">
    <property type="nucleotide sequence ID" value="NZ_RJUF01000029.1"/>
</dbReference>
<comment type="caution">
    <text evidence="1">The sequence shown here is derived from an EMBL/GenBank/DDBJ whole genome shotgun (WGS) entry which is preliminary data.</text>
</comment>
<sequence length="388" mass="45731">MFDIFKRKSKNTAFTFTHHRTLSEIQESWDSLLPTYHHLLSQNLHFLERNTSIQGNYIKVFKNGIFSGNIYLQKVNVPINNIGYSLKNFQRLECVIKSITHVSCGLDFLVCGNIFRPNQEGYFFNNGLTKETVFEEFISYIEDLEKEIGFAGILIKECNSPLASEGKFTPIKQDVSMEMTLNSDWLTIGDYVEDLDKKYRKRFQKIQESGAELEKRELSSNELLDSRKQMFELYNQVYSTQDFKLTTINEAYFINLKEVLGERLKIYGFFKNEELLAFTTHIYNEYQQMEIHYIGLNYECNKKYNLYFNILQFGLEKAIMDRQKSLELGRTAHVAKASLGAKPTPNYNYVYFKKHIYSWSFQLFLRKMYRDIESEWQTRSPFAAGVEV</sequence>
<protein>
    <recommendedName>
        <fullName evidence="3">GNAT family N-acetyltransferase</fullName>
    </recommendedName>
</protein>
<evidence type="ECO:0008006" key="3">
    <source>
        <dbReference type="Google" id="ProtNLM"/>
    </source>
</evidence>
<reference evidence="1 2" key="1">
    <citation type="submission" date="2018-11" db="EMBL/GenBank/DDBJ databases">
        <title>Novel bacteria species description.</title>
        <authorList>
            <person name="Han J.-H."/>
        </authorList>
    </citation>
    <scope>NUCLEOTIDE SEQUENCE [LARGE SCALE GENOMIC DNA]</scope>
    <source>
        <strain evidence="1 2">KCTC23259</strain>
    </source>
</reference>
<dbReference type="SUPFAM" id="SSF55729">
    <property type="entry name" value="Acyl-CoA N-acyltransferases (Nat)"/>
    <property type="match status" value="1"/>
</dbReference>
<evidence type="ECO:0000313" key="2">
    <source>
        <dbReference type="Proteomes" id="UP001204144"/>
    </source>
</evidence>
<dbReference type="AlphaFoldDB" id="A0AAE3KUS0"/>
<dbReference type="Proteomes" id="UP001204144">
    <property type="component" value="Unassembled WGS sequence"/>
</dbReference>
<proteinExistence type="predicted"/>
<gene>
    <name evidence="1" type="ORF">EGI31_10960</name>
</gene>
<organism evidence="1 2">
    <name type="scientific">Lacihabitans soyangensis</name>
    <dbReference type="NCBI Taxonomy" id="869394"/>
    <lineage>
        <taxon>Bacteria</taxon>
        <taxon>Pseudomonadati</taxon>
        <taxon>Bacteroidota</taxon>
        <taxon>Cytophagia</taxon>
        <taxon>Cytophagales</taxon>
        <taxon>Leadbetterellaceae</taxon>
        <taxon>Lacihabitans</taxon>
    </lineage>
</organism>
<dbReference type="EMBL" id="RJUF01000029">
    <property type="protein sequence ID" value="MCP9763476.1"/>
    <property type="molecule type" value="Genomic_DNA"/>
</dbReference>
<evidence type="ECO:0000313" key="1">
    <source>
        <dbReference type="EMBL" id="MCP9763476.1"/>
    </source>
</evidence>
<accession>A0AAE3KUS0</accession>